<dbReference type="PROSITE" id="PS50983">
    <property type="entry name" value="FE_B12_PBP"/>
    <property type="match status" value="1"/>
</dbReference>
<keyword evidence="3" id="KW-0813">Transport</keyword>
<dbReference type="GO" id="GO:1901678">
    <property type="term" value="P:iron coordination entity transport"/>
    <property type="evidence" value="ECO:0007669"/>
    <property type="project" value="UniProtKB-ARBA"/>
</dbReference>
<dbReference type="PANTHER" id="PTHR30532">
    <property type="entry name" value="IRON III DICITRATE-BINDING PERIPLASMIC PROTEIN"/>
    <property type="match status" value="1"/>
</dbReference>
<dbReference type="Gene3D" id="3.40.50.1980">
    <property type="entry name" value="Nitrogenase molybdenum iron protein domain"/>
    <property type="match status" value="2"/>
</dbReference>
<dbReference type="GO" id="GO:0030288">
    <property type="term" value="C:outer membrane-bounded periplasmic space"/>
    <property type="evidence" value="ECO:0007669"/>
    <property type="project" value="TreeGrafter"/>
</dbReference>
<evidence type="ECO:0000313" key="8">
    <source>
        <dbReference type="EMBL" id="KSU83236.1"/>
    </source>
</evidence>
<keyword evidence="9" id="KW-1185">Reference proteome</keyword>
<evidence type="ECO:0000313" key="9">
    <source>
        <dbReference type="Proteomes" id="UP000054099"/>
    </source>
</evidence>
<dbReference type="PROSITE" id="PS51257">
    <property type="entry name" value="PROKAR_LIPOPROTEIN"/>
    <property type="match status" value="1"/>
</dbReference>
<evidence type="ECO:0000256" key="2">
    <source>
        <dbReference type="ARBA" id="ARBA00008814"/>
    </source>
</evidence>
<evidence type="ECO:0000256" key="3">
    <source>
        <dbReference type="ARBA" id="ARBA00022448"/>
    </source>
</evidence>
<name>A0A0V8J8J4_9BACL</name>
<feature type="chain" id="PRO_5038376311" evidence="6">
    <location>
        <begin position="24"/>
        <end position="312"/>
    </location>
</feature>
<dbReference type="CDD" id="cd01138">
    <property type="entry name" value="FeuA"/>
    <property type="match status" value="1"/>
</dbReference>
<dbReference type="InterPro" id="IPR051313">
    <property type="entry name" value="Bact_iron-sidero_bind"/>
</dbReference>
<dbReference type="EMBL" id="LNQN01000002">
    <property type="protein sequence ID" value="KSU83236.1"/>
    <property type="molecule type" value="Genomic_DNA"/>
</dbReference>
<accession>A0A0V8J8J4</accession>
<sequence length="312" mass="35129">MKKHTKKLFIGLMAVVLILALSACGNKTEENTDSGKKESKTRIYKGENGDVKVPAHPKRVAMMAATYAGNLLELGITPVAVNEYPKQNKFYGNKLDNAEVVTADSYEKLLELNPDLIITYSDDKNLKKYKEIAPTVTMTYDKYDYLEQHVEIGKMVGKEKEAKAWVKEWKKEAADAREKVQSAIGKDKTFMVMEAYGKDMYVYGKNWGRGTEVIYQALGLKAPKKLQEDVFGPGWKAISTEVIPKYAGDYIFVGTGTGNPDNSFMKSNVWKQLPAVKNGHAIKFDSESFYFNDPISLEKELDFVVNELTKKN</sequence>
<organism evidence="8 9">
    <name type="scientific">Fictibacillus enclensis</name>
    <dbReference type="NCBI Taxonomy" id="1017270"/>
    <lineage>
        <taxon>Bacteria</taxon>
        <taxon>Bacillati</taxon>
        <taxon>Bacillota</taxon>
        <taxon>Bacilli</taxon>
        <taxon>Bacillales</taxon>
        <taxon>Fictibacillaceae</taxon>
        <taxon>Fictibacillus</taxon>
    </lineage>
</organism>
<dbReference type="Pfam" id="PF01497">
    <property type="entry name" value="Peripla_BP_2"/>
    <property type="match status" value="1"/>
</dbReference>
<dbReference type="Proteomes" id="UP000054099">
    <property type="component" value="Unassembled WGS sequence"/>
</dbReference>
<comment type="caution">
    <text evidence="8">The sequence shown here is derived from an EMBL/GenBank/DDBJ whole genome shotgun (WGS) entry which is preliminary data.</text>
</comment>
<dbReference type="GO" id="GO:0005886">
    <property type="term" value="C:plasma membrane"/>
    <property type="evidence" value="ECO:0007669"/>
    <property type="project" value="UniProtKB-SubCell"/>
</dbReference>
<evidence type="ECO:0000256" key="5">
    <source>
        <dbReference type="SAM" id="MobiDB-lite"/>
    </source>
</evidence>
<dbReference type="RefSeq" id="WP_061972032.1">
    <property type="nucleotide sequence ID" value="NZ_FMAV01000002.1"/>
</dbReference>
<protein>
    <submittedName>
        <fullName evidence="8">ABC transporter substrate-binding protein</fullName>
    </submittedName>
</protein>
<evidence type="ECO:0000256" key="1">
    <source>
        <dbReference type="ARBA" id="ARBA00004196"/>
    </source>
</evidence>
<evidence type="ECO:0000259" key="7">
    <source>
        <dbReference type="PROSITE" id="PS50983"/>
    </source>
</evidence>
<dbReference type="PANTHER" id="PTHR30532:SF26">
    <property type="entry name" value="IRON(3+)-HYDROXAMATE-BINDING PROTEIN FHUD"/>
    <property type="match status" value="1"/>
</dbReference>
<keyword evidence="4 6" id="KW-0732">Signal</keyword>
<dbReference type="OrthoDB" id="2241086at2"/>
<evidence type="ECO:0000256" key="6">
    <source>
        <dbReference type="SAM" id="SignalP"/>
    </source>
</evidence>
<dbReference type="AlphaFoldDB" id="A0A0V8J8J4"/>
<feature type="domain" description="Fe/B12 periplasmic-binding" evidence="7">
    <location>
        <begin position="59"/>
        <end position="312"/>
    </location>
</feature>
<reference evidence="8 9" key="1">
    <citation type="journal article" date="2014" name="Antonie Van Leeuwenhoek">
        <title>Fictibacillus enclensis sp. nov., isolated from marine sediment.</title>
        <authorList>
            <person name="Dastager S.G."/>
            <person name="Mawlankar R."/>
            <person name="Srinivasan K."/>
            <person name="Tang S.K."/>
            <person name="Lee J.C."/>
            <person name="Ramana V.V."/>
            <person name="Shouche Y.S."/>
        </authorList>
    </citation>
    <scope>NUCLEOTIDE SEQUENCE [LARGE SCALE GENOMIC DNA]</scope>
    <source>
        <strain evidence="8 9">NIO-1003</strain>
    </source>
</reference>
<gene>
    <name evidence="8" type="ORF">AS030_11685</name>
</gene>
<proteinExistence type="inferred from homology"/>
<feature type="region of interest" description="Disordered" evidence="5">
    <location>
        <begin position="27"/>
        <end position="48"/>
    </location>
</feature>
<feature type="signal peptide" evidence="6">
    <location>
        <begin position="1"/>
        <end position="23"/>
    </location>
</feature>
<comment type="subcellular location">
    <subcellularLocation>
        <location evidence="1">Cell envelope</location>
    </subcellularLocation>
</comment>
<dbReference type="InterPro" id="IPR002491">
    <property type="entry name" value="ABC_transptr_periplasmic_BD"/>
</dbReference>
<dbReference type="SUPFAM" id="SSF53807">
    <property type="entry name" value="Helical backbone' metal receptor"/>
    <property type="match status" value="1"/>
</dbReference>
<evidence type="ECO:0000256" key="4">
    <source>
        <dbReference type="ARBA" id="ARBA00022729"/>
    </source>
</evidence>
<comment type="similarity">
    <text evidence="2">Belongs to the bacterial solute-binding protein 8 family.</text>
</comment>